<dbReference type="EMBL" id="LHQS01000002">
    <property type="protein sequence ID" value="RXE56233.1"/>
    <property type="molecule type" value="Genomic_DNA"/>
</dbReference>
<dbReference type="PANTHER" id="PTHR43278:SF1">
    <property type="entry name" value="IRON-SULFUR FLAVOPROTEIN MJ1083"/>
    <property type="match status" value="1"/>
</dbReference>
<evidence type="ECO:0000259" key="6">
    <source>
        <dbReference type="Pfam" id="PF03358"/>
    </source>
</evidence>
<dbReference type="InterPro" id="IPR005025">
    <property type="entry name" value="FMN_Rdtase-like_dom"/>
</dbReference>
<proteinExistence type="inferred from homology"/>
<dbReference type="Proteomes" id="UP000290932">
    <property type="component" value="Unassembled WGS sequence"/>
</dbReference>
<dbReference type="PANTHER" id="PTHR43278">
    <property type="entry name" value="NAD(P)H-DEPENDENT FMN-CONTAINING OXIDOREDUCTASE YWQN-RELATED"/>
    <property type="match status" value="1"/>
</dbReference>
<dbReference type="InterPro" id="IPR029039">
    <property type="entry name" value="Flavoprotein-like_sf"/>
</dbReference>
<dbReference type="AlphaFoldDB" id="A0A498H0R3"/>
<accession>A0A498H0R3</accession>
<dbReference type="OrthoDB" id="9059at2157"/>
<comment type="caution">
    <text evidence="7">The sequence shown here is derived from an EMBL/GenBank/DDBJ whole genome shotgun (WGS) entry which is preliminary data.</text>
</comment>
<dbReference type="SUPFAM" id="SSF52218">
    <property type="entry name" value="Flavoproteins"/>
    <property type="match status" value="1"/>
</dbReference>
<dbReference type="Gene3D" id="3.40.50.360">
    <property type="match status" value="1"/>
</dbReference>
<dbReference type="GO" id="GO:0016491">
    <property type="term" value="F:oxidoreductase activity"/>
    <property type="evidence" value="ECO:0007669"/>
    <property type="project" value="InterPro"/>
</dbReference>
<dbReference type="InterPro" id="IPR051796">
    <property type="entry name" value="ISF_SsuE-like"/>
</dbReference>
<dbReference type="RefSeq" id="WP_128693989.1">
    <property type="nucleotide sequence ID" value="NZ_LHQS01000002.1"/>
</dbReference>
<dbReference type="Pfam" id="PF03358">
    <property type="entry name" value="FMN_red"/>
    <property type="match status" value="1"/>
</dbReference>
<organism evidence="7 8">
    <name type="scientific">Methanoculleus taiwanensis</name>
    <dbReference type="NCBI Taxonomy" id="1550565"/>
    <lineage>
        <taxon>Archaea</taxon>
        <taxon>Methanobacteriati</taxon>
        <taxon>Methanobacteriota</taxon>
        <taxon>Stenosarchaea group</taxon>
        <taxon>Methanomicrobia</taxon>
        <taxon>Methanomicrobiales</taxon>
        <taxon>Methanomicrobiaceae</taxon>
        <taxon>Methanoculleus</taxon>
    </lineage>
</organism>
<evidence type="ECO:0000313" key="8">
    <source>
        <dbReference type="Proteomes" id="UP000290932"/>
    </source>
</evidence>
<reference evidence="7 8" key="1">
    <citation type="journal article" date="2015" name="Int. J. Syst. Evol. Microbiol.">
        <title>Methanoculleus taiwanensis sp. nov., a methanogen isolated from deep marine sediment at the deformation front area near Taiwan.</title>
        <authorList>
            <person name="Weng C.Y."/>
            <person name="Chen S.C."/>
            <person name="Lai M.C."/>
            <person name="Wu S.Y."/>
            <person name="Lin S."/>
            <person name="Yang T.F."/>
            <person name="Chen P.C."/>
        </authorList>
    </citation>
    <scope>NUCLEOTIDE SEQUENCE [LARGE SCALE GENOMIC DNA]</scope>
    <source>
        <strain evidence="7 8">CYW4</strain>
    </source>
</reference>
<keyword evidence="3" id="KW-0285">Flavoprotein</keyword>
<comment type="similarity">
    <text evidence="5">Belongs to the SsuE family. Isf subfamily.</text>
</comment>
<evidence type="ECO:0000256" key="2">
    <source>
        <dbReference type="ARBA" id="ARBA00001966"/>
    </source>
</evidence>
<name>A0A498H0R3_9EURY</name>
<evidence type="ECO:0000256" key="4">
    <source>
        <dbReference type="ARBA" id="ARBA00022643"/>
    </source>
</evidence>
<protein>
    <submittedName>
        <fullName evidence="7">NADPH-dependent FMN reductase</fullName>
    </submittedName>
</protein>
<gene>
    <name evidence="7" type="ORF">ABH15_08805</name>
</gene>
<evidence type="ECO:0000256" key="5">
    <source>
        <dbReference type="ARBA" id="ARBA00038292"/>
    </source>
</evidence>
<sequence>MQTAVTICAITGSPRGMRSRTRKLAGFLLAGAEEAGAEIDLVDLADLRITPCIACESCSLDGTCIYTDDFYPLYERMLDADGLVLASPVYVDNVSAQLKILIDRLADAIHYQTLAGKYGCSLATTWESGGAEVVAYQNHVLNYLGVSAIGGMSVPLGDDPGAIGAAEPAARDLGRRLAEAVRTRPHYPDQEAEMAGNRECFAAIVRENRDVRPLEYERWVREGWIRDGE</sequence>
<evidence type="ECO:0000256" key="1">
    <source>
        <dbReference type="ARBA" id="ARBA00001917"/>
    </source>
</evidence>
<comment type="cofactor">
    <cofactor evidence="2">
        <name>[4Fe-4S] cluster</name>
        <dbReference type="ChEBI" id="CHEBI:49883"/>
    </cofactor>
</comment>
<evidence type="ECO:0000313" key="7">
    <source>
        <dbReference type="EMBL" id="RXE56233.1"/>
    </source>
</evidence>
<evidence type="ECO:0000256" key="3">
    <source>
        <dbReference type="ARBA" id="ARBA00022630"/>
    </source>
</evidence>
<comment type="cofactor">
    <cofactor evidence="1">
        <name>FMN</name>
        <dbReference type="ChEBI" id="CHEBI:58210"/>
    </cofactor>
</comment>
<keyword evidence="4" id="KW-0288">FMN</keyword>
<feature type="domain" description="NADPH-dependent FMN reductase-like" evidence="6">
    <location>
        <begin position="6"/>
        <end position="156"/>
    </location>
</feature>
<keyword evidence="8" id="KW-1185">Reference proteome</keyword>